<feature type="region of interest" description="Disordered" evidence="1">
    <location>
        <begin position="1"/>
        <end position="24"/>
    </location>
</feature>
<gene>
    <name evidence="2" type="ORF">AB0L03_05315</name>
</gene>
<name>A0ABV3IPX2_9ACTN</name>
<dbReference type="RefSeq" id="WP_366086910.1">
    <property type="nucleotide sequence ID" value="NZ_JBFASG010000003.1"/>
</dbReference>
<dbReference type="Proteomes" id="UP001552479">
    <property type="component" value="Unassembled WGS sequence"/>
</dbReference>
<feature type="region of interest" description="Disordered" evidence="1">
    <location>
        <begin position="45"/>
        <end position="64"/>
    </location>
</feature>
<dbReference type="EMBL" id="JBFASG010000003">
    <property type="protein sequence ID" value="MEV4922259.1"/>
    <property type="molecule type" value="Genomic_DNA"/>
</dbReference>
<organism evidence="2 3">
    <name type="scientific">Streptomyces roseoverticillatus</name>
    <dbReference type="NCBI Taxonomy" id="66429"/>
    <lineage>
        <taxon>Bacteria</taxon>
        <taxon>Bacillati</taxon>
        <taxon>Actinomycetota</taxon>
        <taxon>Actinomycetes</taxon>
        <taxon>Kitasatosporales</taxon>
        <taxon>Streptomycetaceae</taxon>
        <taxon>Streptomyces</taxon>
    </lineage>
</organism>
<keyword evidence="3" id="KW-1185">Reference proteome</keyword>
<evidence type="ECO:0000256" key="1">
    <source>
        <dbReference type="SAM" id="MobiDB-lite"/>
    </source>
</evidence>
<sequence length="64" mass="6497">MPAPEQPQPQPEPGSEERPPSLSIPAAVPAVIPTSMRDLLASCAAADAVSKPPAAPREGEQDAA</sequence>
<reference evidence="2 3" key="1">
    <citation type="submission" date="2024-06" db="EMBL/GenBank/DDBJ databases">
        <title>The Natural Products Discovery Center: Release of the First 8490 Sequenced Strains for Exploring Actinobacteria Biosynthetic Diversity.</title>
        <authorList>
            <person name="Kalkreuter E."/>
            <person name="Kautsar S.A."/>
            <person name="Yang D."/>
            <person name="Bader C.D."/>
            <person name="Teijaro C.N."/>
            <person name="Fluegel L."/>
            <person name="Davis C.M."/>
            <person name="Simpson J.R."/>
            <person name="Lauterbach L."/>
            <person name="Steele A.D."/>
            <person name="Gui C."/>
            <person name="Meng S."/>
            <person name="Li G."/>
            <person name="Viehrig K."/>
            <person name="Ye F."/>
            <person name="Su P."/>
            <person name="Kiefer A.F."/>
            <person name="Nichols A."/>
            <person name="Cepeda A.J."/>
            <person name="Yan W."/>
            <person name="Fan B."/>
            <person name="Jiang Y."/>
            <person name="Adhikari A."/>
            <person name="Zheng C.-J."/>
            <person name="Schuster L."/>
            <person name="Cowan T.M."/>
            <person name="Smanski M.J."/>
            <person name="Chevrette M.G."/>
            <person name="De Carvalho L.P.S."/>
            <person name="Shen B."/>
        </authorList>
    </citation>
    <scope>NUCLEOTIDE SEQUENCE [LARGE SCALE GENOMIC DNA]</scope>
    <source>
        <strain evidence="2 3">NPDC053791</strain>
    </source>
</reference>
<accession>A0ABV3IPX2</accession>
<evidence type="ECO:0000313" key="3">
    <source>
        <dbReference type="Proteomes" id="UP001552479"/>
    </source>
</evidence>
<evidence type="ECO:0000313" key="2">
    <source>
        <dbReference type="EMBL" id="MEV4922259.1"/>
    </source>
</evidence>
<protein>
    <submittedName>
        <fullName evidence="2">Uncharacterized protein</fullName>
    </submittedName>
</protein>
<comment type="caution">
    <text evidence="2">The sequence shown here is derived from an EMBL/GenBank/DDBJ whole genome shotgun (WGS) entry which is preliminary data.</text>
</comment>
<proteinExistence type="predicted"/>
<feature type="compositionally biased region" description="Pro residues" evidence="1">
    <location>
        <begin position="1"/>
        <end position="12"/>
    </location>
</feature>